<dbReference type="Gene3D" id="1.10.530.10">
    <property type="match status" value="1"/>
</dbReference>
<keyword evidence="4" id="KW-1185">Reference proteome</keyword>
<reference evidence="3 4" key="1">
    <citation type="submission" date="2020-11" db="EMBL/GenBank/DDBJ databases">
        <title>Complete genome sequence for Salinimonas sp. strain G2-b.</title>
        <authorList>
            <person name="Park S.-J."/>
        </authorList>
    </citation>
    <scope>NUCLEOTIDE SEQUENCE [LARGE SCALE GENOMIC DNA]</scope>
    <source>
        <strain evidence="3 4">G2-b</strain>
    </source>
</reference>
<proteinExistence type="predicted"/>
<feature type="chain" id="PRO_5032537837" description="Transglycosylase SLT domain-containing protein" evidence="1">
    <location>
        <begin position="29"/>
        <end position="211"/>
    </location>
</feature>
<dbReference type="SUPFAM" id="SSF53955">
    <property type="entry name" value="Lysozyme-like"/>
    <property type="match status" value="1"/>
</dbReference>
<accession>A0A7S9E0H6</accession>
<evidence type="ECO:0000256" key="1">
    <source>
        <dbReference type="SAM" id="SignalP"/>
    </source>
</evidence>
<organism evidence="3 4">
    <name type="scientific">Salinimonas marina</name>
    <dbReference type="NCBI Taxonomy" id="2785918"/>
    <lineage>
        <taxon>Bacteria</taxon>
        <taxon>Pseudomonadati</taxon>
        <taxon>Pseudomonadota</taxon>
        <taxon>Gammaproteobacteria</taxon>
        <taxon>Alteromonadales</taxon>
        <taxon>Alteromonadaceae</taxon>
        <taxon>Alteromonas/Salinimonas group</taxon>
        <taxon>Salinimonas</taxon>
    </lineage>
</organism>
<dbReference type="KEGG" id="smaa:IT774_11855"/>
<feature type="domain" description="Transglycosylase SLT" evidence="2">
    <location>
        <begin position="14"/>
        <end position="197"/>
    </location>
</feature>
<feature type="signal peptide" evidence="1">
    <location>
        <begin position="1"/>
        <end position="28"/>
    </location>
</feature>
<dbReference type="EMBL" id="CP064795">
    <property type="protein sequence ID" value="QPG07217.1"/>
    <property type="molecule type" value="Genomic_DNA"/>
</dbReference>
<dbReference type="RefSeq" id="WP_195812287.1">
    <property type="nucleotide sequence ID" value="NZ_CP064795.1"/>
</dbReference>
<dbReference type="PROSITE" id="PS51257">
    <property type="entry name" value="PROKAR_LIPOPROTEIN"/>
    <property type="match status" value="1"/>
</dbReference>
<keyword evidence="1" id="KW-0732">Signal</keyword>
<dbReference type="Pfam" id="PF19489">
    <property type="entry name" value="SLT_4"/>
    <property type="match status" value="1"/>
</dbReference>
<dbReference type="InterPro" id="IPR023346">
    <property type="entry name" value="Lysozyme-like_dom_sf"/>
</dbReference>
<name>A0A7S9E0H6_9ALTE</name>
<dbReference type="InterPro" id="IPR045795">
    <property type="entry name" value="SLT_4"/>
</dbReference>
<evidence type="ECO:0000313" key="4">
    <source>
        <dbReference type="Proteomes" id="UP000595095"/>
    </source>
</evidence>
<evidence type="ECO:0000313" key="3">
    <source>
        <dbReference type="EMBL" id="QPG07217.1"/>
    </source>
</evidence>
<dbReference type="Proteomes" id="UP000595095">
    <property type="component" value="Chromosome"/>
</dbReference>
<gene>
    <name evidence="3" type="ORF">IT774_11855</name>
</gene>
<evidence type="ECO:0000259" key="2">
    <source>
        <dbReference type="Pfam" id="PF19489"/>
    </source>
</evidence>
<dbReference type="AlphaFoldDB" id="A0A7S9E0H6"/>
<protein>
    <recommendedName>
        <fullName evidence="2">Transglycosylase SLT domain-containing protein</fullName>
    </recommendedName>
</protein>
<sequence length="211" mass="24964">MLKKFKSIWQNLLMAVFCPLMLVGCATAPPKDISNICKIFEEKNDWYDAAADTRDKWGVPIHVPMAMMYQESSFRHNALPPRDYVFFGLIPWGRVSSAYGYSQAKTMTWSDYIRETGNSWADRDDFDDAMDFMGWFIYKAYAINKTSKWDAYGQYLNYHEGWGGYKRRSYDRKPWLKKVASKVKSRSLRYATQLKTCEEDLQKNWFMRLFT</sequence>